<keyword evidence="4" id="KW-1185">Reference proteome</keyword>
<evidence type="ECO:0000313" key="3">
    <source>
        <dbReference type="EMBL" id="GGO98129.1"/>
    </source>
</evidence>
<evidence type="ECO:0000256" key="1">
    <source>
        <dbReference type="SAM" id="MobiDB-lite"/>
    </source>
</evidence>
<dbReference type="RefSeq" id="WP_189135117.1">
    <property type="nucleotide sequence ID" value="NZ_BMMS01000036.1"/>
</dbReference>
<reference evidence="3" key="2">
    <citation type="submission" date="2020-09" db="EMBL/GenBank/DDBJ databases">
        <authorList>
            <person name="Sun Q."/>
            <person name="Zhou Y."/>
        </authorList>
    </citation>
    <scope>NUCLEOTIDE SEQUENCE</scope>
    <source>
        <strain evidence="3">CGMCC 4.7201</strain>
    </source>
</reference>
<dbReference type="AlphaFoldDB" id="A0A917ZXV8"/>
<accession>A0A917ZXV8</accession>
<feature type="region of interest" description="Disordered" evidence="1">
    <location>
        <begin position="81"/>
        <end position="104"/>
    </location>
</feature>
<evidence type="ECO:0000256" key="2">
    <source>
        <dbReference type="SAM" id="Phobius"/>
    </source>
</evidence>
<proteinExistence type="predicted"/>
<sequence>MPPGAIPPGTISLPLAVILAVIYAVTGALMAWDFLTDPAGRAAEWNADYLLALDLVHADGDAHAHAAGTDLLDMLATNATSATRDQRRLARHSLPTTTDRTTDQ</sequence>
<keyword evidence="2" id="KW-1133">Transmembrane helix</keyword>
<gene>
    <name evidence="3" type="ORF">GCM10012280_61540</name>
</gene>
<dbReference type="Proteomes" id="UP000641932">
    <property type="component" value="Unassembled WGS sequence"/>
</dbReference>
<evidence type="ECO:0000313" key="4">
    <source>
        <dbReference type="Proteomes" id="UP000641932"/>
    </source>
</evidence>
<keyword evidence="2" id="KW-0812">Transmembrane</keyword>
<feature type="transmembrane region" description="Helical" evidence="2">
    <location>
        <begin position="12"/>
        <end position="32"/>
    </location>
</feature>
<name>A0A917ZXV8_9ACTN</name>
<comment type="caution">
    <text evidence="3">The sequence shown here is derived from an EMBL/GenBank/DDBJ whole genome shotgun (WGS) entry which is preliminary data.</text>
</comment>
<organism evidence="3 4">
    <name type="scientific">Wenjunlia tyrosinilytica</name>
    <dbReference type="NCBI Taxonomy" id="1544741"/>
    <lineage>
        <taxon>Bacteria</taxon>
        <taxon>Bacillati</taxon>
        <taxon>Actinomycetota</taxon>
        <taxon>Actinomycetes</taxon>
        <taxon>Kitasatosporales</taxon>
        <taxon>Streptomycetaceae</taxon>
        <taxon>Wenjunlia</taxon>
    </lineage>
</organism>
<dbReference type="EMBL" id="BMMS01000036">
    <property type="protein sequence ID" value="GGO98129.1"/>
    <property type="molecule type" value="Genomic_DNA"/>
</dbReference>
<protein>
    <submittedName>
        <fullName evidence="3">Uncharacterized protein</fullName>
    </submittedName>
</protein>
<reference evidence="3" key="1">
    <citation type="journal article" date="2014" name="Int. J. Syst. Evol. Microbiol.">
        <title>Complete genome sequence of Corynebacterium casei LMG S-19264T (=DSM 44701T), isolated from a smear-ripened cheese.</title>
        <authorList>
            <consortium name="US DOE Joint Genome Institute (JGI-PGF)"/>
            <person name="Walter F."/>
            <person name="Albersmeier A."/>
            <person name="Kalinowski J."/>
            <person name="Ruckert C."/>
        </authorList>
    </citation>
    <scope>NUCLEOTIDE SEQUENCE</scope>
    <source>
        <strain evidence="3">CGMCC 4.7201</strain>
    </source>
</reference>
<feature type="compositionally biased region" description="Polar residues" evidence="1">
    <location>
        <begin position="94"/>
        <end position="104"/>
    </location>
</feature>
<keyword evidence="2" id="KW-0472">Membrane</keyword>